<evidence type="ECO:0000313" key="2">
    <source>
        <dbReference type="EMBL" id="CAK9120925.1"/>
    </source>
</evidence>
<feature type="transmembrane region" description="Helical" evidence="1">
    <location>
        <begin position="68"/>
        <end position="88"/>
    </location>
</feature>
<dbReference type="Gene3D" id="1.20.1640.10">
    <property type="entry name" value="Multidrug efflux transporter AcrB transmembrane domain"/>
    <property type="match status" value="1"/>
</dbReference>
<dbReference type="PANTHER" id="PTHR32063:SF28">
    <property type="entry name" value="BLR2861 PROTEIN"/>
    <property type="match status" value="1"/>
</dbReference>
<dbReference type="PRINTS" id="PR00702">
    <property type="entry name" value="ACRIFLAVINRP"/>
</dbReference>
<organism evidence="2 3">
    <name type="scientific">Rickettsia helvetica</name>
    <dbReference type="NCBI Taxonomy" id="35789"/>
    <lineage>
        <taxon>Bacteria</taxon>
        <taxon>Pseudomonadati</taxon>
        <taxon>Pseudomonadota</taxon>
        <taxon>Alphaproteobacteria</taxon>
        <taxon>Rickettsiales</taxon>
        <taxon>Rickettsiaceae</taxon>
        <taxon>Rickettsieae</taxon>
        <taxon>Rickettsia</taxon>
        <taxon>spotted fever group</taxon>
    </lineage>
</organism>
<protein>
    <submittedName>
        <fullName evidence="2">Uncharacterized protein</fullName>
    </submittedName>
</protein>
<keyword evidence="1" id="KW-0472">Membrane</keyword>
<gene>
    <name evidence="2" type="ORF">OB144RH_03965</name>
</gene>
<feature type="transmembrane region" description="Helical" evidence="1">
    <location>
        <begin position="12"/>
        <end position="37"/>
    </location>
</feature>
<keyword evidence="1" id="KW-0812">Transmembrane</keyword>
<sequence>MTIPVSLIGTVSVMYAFGFSINIFTLLSMILAIVLVVDDAIVMLENIFRYNEMGHKPMEAAMLASKEIGFAIIAMTITLAAVFLYPSVL</sequence>
<dbReference type="SUPFAM" id="SSF82866">
    <property type="entry name" value="Multidrug efflux transporter AcrB transmembrane domain"/>
    <property type="match status" value="1"/>
</dbReference>
<dbReference type="PANTHER" id="PTHR32063">
    <property type="match status" value="1"/>
</dbReference>
<dbReference type="InterPro" id="IPR001036">
    <property type="entry name" value="Acrflvin-R"/>
</dbReference>
<proteinExistence type="predicted"/>
<keyword evidence="3" id="KW-1185">Reference proteome</keyword>
<evidence type="ECO:0000313" key="3">
    <source>
        <dbReference type="Proteomes" id="UP001642485"/>
    </source>
</evidence>
<evidence type="ECO:0000256" key="1">
    <source>
        <dbReference type="SAM" id="Phobius"/>
    </source>
</evidence>
<accession>A0ABM9NBJ6</accession>
<dbReference type="EMBL" id="OZ018776">
    <property type="protein sequence ID" value="CAK9120925.1"/>
    <property type="molecule type" value="Genomic_DNA"/>
</dbReference>
<keyword evidence="1" id="KW-1133">Transmembrane helix</keyword>
<name>A0ABM9NBJ6_RICHE</name>
<dbReference type="Proteomes" id="UP001642485">
    <property type="component" value="Chromosome"/>
</dbReference>
<dbReference type="Pfam" id="PF00873">
    <property type="entry name" value="ACR_tran"/>
    <property type="match status" value="1"/>
</dbReference>
<reference evidence="2 3" key="1">
    <citation type="submission" date="2024-02" db="EMBL/GenBank/DDBJ databases">
        <authorList>
            <person name="Nijsse B."/>
            <person name="Sprong H."/>
        </authorList>
    </citation>
    <scope>NUCLEOTIDE SEQUENCE [LARGE SCALE GENOMIC DNA]</scope>
    <source>
        <strain evidence="2">OB144</strain>
    </source>
</reference>